<evidence type="ECO:0000256" key="4">
    <source>
        <dbReference type="ARBA" id="ARBA00023014"/>
    </source>
</evidence>
<dbReference type="PROSITE" id="PS51296">
    <property type="entry name" value="RIESKE"/>
    <property type="match status" value="1"/>
</dbReference>
<evidence type="ECO:0000256" key="5">
    <source>
        <dbReference type="SAM" id="MobiDB-lite"/>
    </source>
</evidence>
<dbReference type="Proteomes" id="UP001501588">
    <property type="component" value="Unassembled WGS sequence"/>
</dbReference>
<feature type="compositionally biased region" description="Basic and acidic residues" evidence="5">
    <location>
        <begin position="112"/>
        <end position="122"/>
    </location>
</feature>
<dbReference type="EMBL" id="BAAAFZ010000047">
    <property type="protein sequence ID" value="GAA0589920.1"/>
    <property type="molecule type" value="Genomic_DNA"/>
</dbReference>
<evidence type="ECO:0000256" key="1">
    <source>
        <dbReference type="ARBA" id="ARBA00022714"/>
    </source>
</evidence>
<keyword evidence="8" id="KW-1185">Reference proteome</keyword>
<sequence>MAAAETGTGAPDGGPVLGRLSDFPAGAAAPAGYRRAGGREVAVLVVRRGAGLRAYLDLCPRQYLPLTWRGRRVLSADGERLRCSNHGAEFAVGDGLRGFGAGGRVRLDARAAARGPGRDRVRGQRRRAGVRAGLSGPRPERRTRRRHP</sequence>
<feature type="domain" description="Rieske" evidence="6">
    <location>
        <begin position="15"/>
        <end position="90"/>
    </location>
</feature>
<organism evidence="7 8">
    <name type="scientific">Craurococcus roseus</name>
    <dbReference type="NCBI Taxonomy" id="77585"/>
    <lineage>
        <taxon>Bacteria</taxon>
        <taxon>Pseudomonadati</taxon>
        <taxon>Pseudomonadota</taxon>
        <taxon>Alphaproteobacteria</taxon>
        <taxon>Acetobacterales</taxon>
        <taxon>Acetobacteraceae</taxon>
        <taxon>Craurococcus</taxon>
    </lineage>
</organism>
<protein>
    <recommendedName>
        <fullName evidence="6">Rieske domain-containing protein</fullName>
    </recommendedName>
</protein>
<comment type="caution">
    <text evidence="7">The sequence shown here is derived from an EMBL/GenBank/DDBJ whole genome shotgun (WGS) entry which is preliminary data.</text>
</comment>
<reference evidence="7 8" key="1">
    <citation type="journal article" date="2019" name="Int. J. Syst. Evol. Microbiol.">
        <title>The Global Catalogue of Microorganisms (GCM) 10K type strain sequencing project: providing services to taxonomists for standard genome sequencing and annotation.</title>
        <authorList>
            <consortium name="The Broad Institute Genomics Platform"/>
            <consortium name="The Broad Institute Genome Sequencing Center for Infectious Disease"/>
            <person name="Wu L."/>
            <person name="Ma J."/>
        </authorList>
    </citation>
    <scope>NUCLEOTIDE SEQUENCE [LARGE SCALE GENOMIC DNA]</scope>
    <source>
        <strain evidence="7 8">JCM 9933</strain>
    </source>
</reference>
<dbReference type="Gene3D" id="2.102.10.10">
    <property type="entry name" value="Rieske [2Fe-2S] iron-sulphur domain"/>
    <property type="match status" value="1"/>
</dbReference>
<evidence type="ECO:0000313" key="7">
    <source>
        <dbReference type="EMBL" id="GAA0589920.1"/>
    </source>
</evidence>
<dbReference type="InterPro" id="IPR036922">
    <property type="entry name" value="Rieske_2Fe-2S_sf"/>
</dbReference>
<evidence type="ECO:0000259" key="6">
    <source>
        <dbReference type="PROSITE" id="PS51296"/>
    </source>
</evidence>
<keyword evidence="3" id="KW-0408">Iron</keyword>
<evidence type="ECO:0000313" key="8">
    <source>
        <dbReference type="Proteomes" id="UP001501588"/>
    </source>
</evidence>
<dbReference type="SUPFAM" id="SSF50022">
    <property type="entry name" value="ISP domain"/>
    <property type="match status" value="1"/>
</dbReference>
<dbReference type="InterPro" id="IPR017941">
    <property type="entry name" value="Rieske_2Fe-2S"/>
</dbReference>
<gene>
    <name evidence="7" type="ORF">GCM10009416_30580</name>
</gene>
<keyword evidence="4" id="KW-0411">Iron-sulfur</keyword>
<feature type="region of interest" description="Disordered" evidence="5">
    <location>
        <begin position="112"/>
        <end position="148"/>
    </location>
</feature>
<keyword evidence="1" id="KW-0001">2Fe-2S</keyword>
<proteinExistence type="predicted"/>
<keyword evidence="2" id="KW-0479">Metal-binding</keyword>
<evidence type="ECO:0000256" key="2">
    <source>
        <dbReference type="ARBA" id="ARBA00022723"/>
    </source>
</evidence>
<evidence type="ECO:0000256" key="3">
    <source>
        <dbReference type="ARBA" id="ARBA00023004"/>
    </source>
</evidence>
<accession>A0ABN1FFW4</accession>
<name>A0ABN1FFW4_9PROT</name>